<dbReference type="EMBL" id="BAAAZI010000004">
    <property type="protein sequence ID" value="GAA4134322.1"/>
    <property type="molecule type" value="Genomic_DNA"/>
</dbReference>
<keyword evidence="2" id="KW-1185">Reference proteome</keyword>
<sequence>MQVGYAQKTAAERKIALDFNDFCADISDSTYRLGLQLGGKIKEGMGTREMKGIKPLSKQILSYLDKQAVLLKNKKIPLEMEILRTMMLTYISVEKEFLATFDDFENLPKGFSDEAFTLKYNKLMSHSQKEADVLADFNKVAEACGIVFGYKIRDDENDD</sequence>
<evidence type="ECO:0000313" key="2">
    <source>
        <dbReference type="Proteomes" id="UP001500101"/>
    </source>
</evidence>
<evidence type="ECO:0008006" key="3">
    <source>
        <dbReference type="Google" id="ProtNLM"/>
    </source>
</evidence>
<protein>
    <recommendedName>
        <fullName evidence="3">Phage protein</fullName>
    </recommendedName>
</protein>
<reference evidence="2" key="1">
    <citation type="journal article" date="2019" name="Int. J. Syst. Evol. Microbiol.">
        <title>The Global Catalogue of Microorganisms (GCM) 10K type strain sequencing project: providing services to taxonomists for standard genome sequencing and annotation.</title>
        <authorList>
            <consortium name="The Broad Institute Genomics Platform"/>
            <consortium name="The Broad Institute Genome Sequencing Center for Infectious Disease"/>
            <person name="Wu L."/>
            <person name="Ma J."/>
        </authorList>
    </citation>
    <scope>NUCLEOTIDE SEQUENCE [LARGE SCALE GENOMIC DNA]</scope>
    <source>
        <strain evidence="2">JCM 16704</strain>
    </source>
</reference>
<evidence type="ECO:0000313" key="1">
    <source>
        <dbReference type="EMBL" id="GAA4134322.1"/>
    </source>
</evidence>
<organism evidence="1 2">
    <name type="scientific">Sphingobacterium kyonggiense</name>
    <dbReference type="NCBI Taxonomy" id="714075"/>
    <lineage>
        <taxon>Bacteria</taxon>
        <taxon>Pseudomonadati</taxon>
        <taxon>Bacteroidota</taxon>
        <taxon>Sphingobacteriia</taxon>
        <taxon>Sphingobacteriales</taxon>
        <taxon>Sphingobacteriaceae</taxon>
        <taxon>Sphingobacterium</taxon>
    </lineage>
</organism>
<comment type="caution">
    <text evidence="1">The sequence shown here is derived from an EMBL/GenBank/DDBJ whole genome shotgun (WGS) entry which is preliminary data.</text>
</comment>
<proteinExistence type="predicted"/>
<gene>
    <name evidence="1" type="ORF">GCM10022216_07200</name>
</gene>
<accession>A0ABP7YD77</accession>
<name>A0ABP7YD77_9SPHI</name>
<dbReference type="Proteomes" id="UP001500101">
    <property type="component" value="Unassembled WGS sequence"/>
</dbReference>